<name>A0ABS4QNW2_9NOCA</name>
<comment type="caution">
    <text evidence="1">The sequence shown here is derived from an EMBL/GenBank/DDBJ whole genome shotgun (WGS) entry which is preliminary data.</text>
</comment>
<organism evidence="1 2">
    <name type="scientific">Nocardia goodfellowii</name>
    <dbReference type="NCBI Taxonomy" id="882446"/>
    <lineage>
        <taxon>Bacteria</taxon>
        <taxon>Bacillati</taxon>
        <taxon>Actinomycetota</taxon>
        <taxon>Actinomycetes</taxon>
        <taxon>Mycobacteriales</taxon>
        <taxon>Nocardiaceae</taxon>
        <taxon>Nocardia</taxon>
    </lineage>
</organism>
<reference evidence="1 2" key="1">
    <citation type="submission" date="2021-03" db="EMBL/GenBank/DDBJ databases">
        <title>Sequencing the genomes of 1000 actinobacteria strains.</title>
        <authorList>
            <person name="Klenk H.-P."/>
        </authorList>
    </citation>
    <scope>NUCLEOTIDE SEQUENCE [LARGE SCALE GENOMIC DNA]</scope>
    <source>
        <strain evidence="1 2">DSM 45516</strain>
    </source>
</reference>
<dbReference type="EMBL" id="JAGGMR010000001">
    <property type="protein sequence ID" value="MBP2192815.1"/>
    <property type="molecule type" value="Genomic_DNA"/>
</dbReference>
<gene>
    <name evidence="1" type="ORF">BJ987_005716</name>
</gene>
<sequence length="55" mass="5845">MSEVAGTVRAAGLRAPRRVTTNTGTRRAGAPILENFGQLLRVGNLLLARRAIEDG</sequence>
<dbReference type="RefSeq" id="WP_209895929.1">
    <property type="nucleotide sequence ID" value="NZ_JAGGMR010000001.1"/>
</dbReference>
<proteinExistence type="predicted"/>
<protein>
    <submittedName>
        <fullName evidence="1">Uncharacterized protein</fullName>
    </submittedName>
</protein>
<evidence type="ECO:0000313" key="1">
    <source>
        <dbReference type="EMBL" id="MBP2192815.1"/>
    </source>
</evidence>
<keyword evidence="2" id="KW-1185">Reference proteome</keyword>
<evidence type="ECO:0000313" key="2">
    <source>
        <dbReference type="Proteomes" id="UP001519325"/>
    </source>
</evidence>
<accession>A0ABS4QNW2</accession>
<dbReference type="Proteomes" id="UP001519325">
    <property type="component" value="Unassembled WGS sequence"/>
</dbReference>